<evidence type="ECO:0000313" key="4">
    <source>
        <dbReference type="Proteomes" id="UP000006037"/>
    </source>
</evidence>
<keyword evidence="2" id="KW-0472">Membrane</keyword>
<gene>
    <name evidence="3" type="ORF">MP1412_28</name>
</gene>
<dbReference type="OrthoDB" id="24796at10239"/>
<keyword evidence="4" id="KW-1185">Reference proteome</keyword>
<keyword evidence="2" id="KW-1133">Transmembrane helix</keyword>
<dbReference type="EMBL" id="JX131330">
    <property type="protein sequence ID" value="AFN39599.1"/>
    <property type="molecule type" value="Genomic_DNA"/>
</dbReference>
<name>I6XM30_9CAUD</name>
<proteinExistence type="predicted"/>
<dbReference type="RefSeq" id="YP_006561035.1">
    <property type="nucleotide sequence ID" value="NC_018282.1"/>
</dbReference>
<dbReference type="Proteomes" id="UP000006037">
    <property type="component" value="Segment"/>
</dbReference>
<accession>I6XM30</accession>
<evidence type="ECO:0000256" key="2">
    <source>
        <dbReference type="SAM" id="Phobius"/>
    </source>
</evidence>
<evidence type="ECO:0000256" key="1">
    <source>
        <dbReference type="SAM" id="MobiDB-lite"/>
    </source>
</evidence>
<keyword evidence="2" id="KW-0812">Transmembrane</keyword>
<feature type="transmembrane region" description="Helical" evidence="2">
    <location>
        <begin position="56"/>
        <end position="78"/>
    </location>
</feature>
<evidence type="ECO:0000313" key="3">
    <source>
        <dbReference type="EMBL" id="AFN39599.1"/>
    </source>
</evidence>
<dbReference type="KEGG" id="vg:13405189"/>
<feature type="region of interest" description="Disordered" evidence="1">
    <location>
        <begin position="1"/>
        <end position="25"/>
    </location>
</feature>
<reference evidence="3 4" key="1">
    <citation type="journal article" date="2012" name="J. Virol.">
        <title>Complete Genome Sequence of Pseudomonas aeruginosa Siphophage MP1412.</title>
        <authorList>
            <person name="Bae H.W."/>
            <person name="Chung I.Y."/>
            <person name="Sim N."/>
            <person name="Cho Y.H."/>
        </authorList>
    </citation>
    <scope>NUCLEOTIDE SEQUENCE [LARGE SCALE GENOMIC DNA]</scope>
</reference>
<sequence length="121" mass="13248">MNSKKPTAACSANRYPAGRGQQKSPDTLLRQARCDSSLKSIAFAAMLGTLTRLRDLGPLLAAAGFIALLLGGMLWAFWDATGLPTVYKSYLTRECVRVEFIDGSPGDCSDLPDRYHHVWVE</sequence>
<dbReference type="GeneID" id="13405189"/>
<protein>
    <submittedName>
        <fullName evidence="3">Uncharacterized protein</fullName>
    </submittedName>
</protein>
<organism evidence="3 4">
    <name type="scientific">Pseudomonas phage MP1412</name>
    <dbReference type="NCBI Taxonomy" id="1204517"/>
    <lineage>
        <taxon>Viruses</taxon>
        <taxon>Duplodnaviria</taxon>
        <taxon>Heunggongvirae</taxon>
        <taxon>Uroviricota</taxon>
        <taxon>Caudoviricetes</taxon>
        <taxon>Mesyanzhinovviridae</taxon>
        <taxon>Rabinowitzvirinae</taxon>
        <taxon>Yuavirus</taxon>
        <taxon>Yuavirus MP1412</taxon>
        <taxon>Pseudomonas virus MP1412</taxon>
    </lineage>
</organism>